<name>A0A2N9FKM0_FAGSY</name>
<proteinExistence type="predicted"/>
<evidence type="ECO:0000313" key="1">
    <source>
        <dbReference type="EMBL" id="SPC91327.1"/>
    </source>
</evidence>
<accession>A0A2N9FKM0</accession>
<dbReference type="AlphaFoldDB" id="A0A2N9FKM0"/>
<gene>
    <name evidence="1" type="ORF">FSB_LOCUS19209</name>
</gene>
<protein>
    <submittedName>
        <fullName evidence="1">Uncharacterized protein</fullName>
    </submittedName>
</protein>
<organism evidence="1">
    <name type="scientific">Fagus sylvatica</name>
    <name type="common">Beechnut</name>
    <dbReference type="NCBI Taxonomy" id="28930"/>
    <lineage>
        <taxon>Eukaryota</taxon>
        <taxon>Viridiplantae</taxon>
        <taxon>Streptophyta</taxon>
        <taxon>Embryophyta</taxon>
        <taxon>Tracheophyta</taxon>
        <taxon>Spermatophyta</taxon>
        <taxon>Magnoliopsida</taxon>
        <taxon>eudicotyledons</taxon>
        <taxon>Gunneridae</taxon>
        <taxon>Pentapetalae</taxon>
        <taxon>rosids</taxon>
        <taxon>fabids</taxon>
        <taxon>Fagales</taxon>
        <taxon>Fagaceae</taxon>
        <taxon>Fagus</taxon>
    </lineage>
</organism>
<sequence>MITLWKCGSSLEVSPFSASSTVPREEGKMMFEGHSPSHFQIVSEFLCAVDWNLMTKWAGLCSPLLDFGLGGWLLGHFSSCSVYRGSLVLLGFGPLVDHRGVGFGPRWTEKIGLYNNYTIWIMDSGIQKDNYSSTPTYSLNRFKFSPFTSVYTTYQPKRTKRESNPELSRSVVLMSCEKPLNSPFYLDTSTCNNSSNISSSHSMRKRYRYVRVGTTTATDVEESCKVEQIFRTSWPRNEDPNNVSCKDVHNELVYGFELSWLHGNCESYCGRNRSSCYIDDANNVQCQYSRK</sequence>
<reference evidence="1" key="1">
    <citation type="submission" date="2018-02" db="EMBL/GenBank/DDBJ databases">
        <authorList>
            <person name="Cohen D.B."/>
            <person name="Kent A.D."/>
        </authorList>
    </citation>
    <scope>NUCLEOTIDE SEQUENCE</scope>
</reference>
<dbReference type="EMBL" id="OIVN01001219">
    <property type="protein sequence ID" value="SPC91327.1"/>
    <property type="molecule type" value="Genomic_DNA"/>
</dbReference>